<proteinExistence type="predicted"/>
<accession>A0A2P2M2Y7</accession>
<reference evidence="1" key="1">
    <citation type="submission" date="2018-02" db="EMBL/GenBank/DDBJ databases">
        <title>Rhizophora mucronata_Transcriptome.</title>
        <authorList>
            <person name="Meera S.P."/>
            <person name="Sreeshan A."/>
            <person name="Augustine A."/>
        </authorList>
    </citation>
    <scope>NUCLEOTIDE SEQUENCE</scope>
    <source>
        <tissue evidence="1">Leaf</tissue>
    </source>
</reference>
<evidence type="ECO:0000313" key="1">
    <source>
        <dbReference type="EMBL" id="MBX24586.1"/>
    </source>
</evidence>
<dbReference type="EMBL" id="GGEC01044102">
    <property type="protein sequence ID" value="MBX24586.1"/>
    <property type="molecule type" value="Transcribed_RNA"/>
</dbReference>
<organism evidence="1">
    <name type="scientific">Rhizophora mucronata</name>
    <name type="common">Asiatic mangrove</name>
    <dbReference type="NCBI Taxonomy" id="61149"/>
    <lineage>
        <taxon>Eukaryota</taxon>
        <taxon>Viridiplantae</taxon>
        <taxon>Streptophyta</taxon>
        <taxon>Embryophyta</taxon>
        <taxon>Tracheophyta</taxon>
        <taxon>Spermatophyta</taxon>
        <taxon>Magnoliopsida</taxon>
        <taxon>eudicotyledons</taxon>
        <taxon>Gunneridae</taxon>
        <taxon>Pentapetalae</taxon>
        <taxon>rosids</taxon>
        <taxon>fabids</taxon>
        <taxon>Malpighiales</taxon>
        <taxon>Rhizophoraceae</taxon>
        <taxon>Rhizophora</taxon>
    </lineage>
</organism>
<sequence>MGATFRVLF</sequence>
<protein>
    <submittedName>
        <fullName evidence="1">Uncharacterized protein</fullName>
    </submittedName>
</protein>
<name>A0A2P2M2Y7_RHIMU</name>